<keyword evidence="3" id="KW-1185">Reference proteome</keyword>
<sequence length="118" mass="13401">MTAQIKEQTGTLANPLTQLLIYAKLLTNEYCLKEVSSVQKVILYTQPQCPPCEIVKRFFKANQVEFSEINIKEDTSSRQYMIDTLESYSTPTVVINDSEVVRGFNLESLAEKLNISCD</sequence>
<name>A0A0C2VN04_9BACL</name>
<comment type="caution">
    <text evidence="2">The sequence shown here is derived from an EMBL/GenBank/DDBJ whole genome shotgun (WGS) entry which is preliminary data.</text>
</comment>
<dbReference type="EMBL" id="JXRQ01000017">
    <property type="protein sequence ID" value="KIL50292.1"/>
    <property type="molecule type" value="Genomic_DNA"/>
</dbReference>
<reference evidence="2 3" key="1">
    <citation type="submission" date="2015-01" db="EMBL/GenBank/DDBJ databases">
        <title>Genome sequence of Jeotgalibacillus alimentarius.</title>
        <authorList>
            <person name="Goh K.M."/>
            <person name="Chan K.-G."/>
            <person name="Yaakop A.S."/>
            <person name="Ee R."/>
            <person name="Gan H.M."/>
            <person name="Chan C.S."/>
        </authorList>
    </citation>
    <scope>NUCLEOTIDE SEQUENCE [LARGE SCALE GENOMIC DNA]</scope>
    <source>
        <strain evidence="2 3">YKJ-13</strain>
    </source>
</reference>
<evidence type="ECO:0000313" key="3">
    <source>
        <dbReference type="Proteomes" id="UP000031950"/>
    </source>
</evidence>
<dbReference type="GO" id="GO:0009055">
    <property type="term" value="F:electron transfer activity"/>
    <property type="evidence" value="ECO:0007669"/>
    <property type="project" value="TreeGrafter"/>
</dbReference>
<feature type="domain" description="Glutaredoxin" evidence="1">
    <location>
        <begin position="41"/>
        <end position="98"/>
    </location>
</feature>
<dbReference type="AlphaFoldDB" id="A0A0C2VN04"/>
<dbReference type="GO" id="GO:0045454">
    <property type="term" value="P:cell redox homeostasis"/>
    <property type="evidence" value="ECO:0007669"/>
    <property type="project" value="TreeGrafter"/>
</dbReference>
<gene>
    <name evidence="2" type="ORF">KP77_16670</name>
</gene>
<dbReference type="SUPFAM" id="SSF52833">
    <property type="entry name" value="Thioredoxin-like"/>
    <property type="match status" value="1"/>
</dbReference>
<proteinExistence type="predicted"/>
<protein>
    <recommendedName>
        <fullName evidence="1">Glutaredoxin domain-containing protein</fullName>
    </recommendedName>
</protein>
<dbReference type="PANTHER" id="PTHR34386">
    <property type="entry name" value="GLUTAREDOXIN"/>
    <property type="match status" value="1"/>
</dbReference>
<organism evidence="2 3">
    <name type="scientific">Jeotgalibacillus alimentarius</name>
    <dbReference type="NCBI Taxonomy" id="135826"/>
    <lineage>
        <taxon>Bacteria</taxon>
        <taxon>Bacillati</taxon>
        <taxon>Bacillota</taxon>
        <taxon>Bacilli</taxon>
        <taxon>Bacillales</taxon>
        <taxon>Caryophanaceae</taxon>
        <taxon>Jeotgalibacillus</taxon>
    </lineage>
</organism>
<dbReference type="InterPro" id="IPR051548">
    <property type="entry name" value="Grx-like_ET"/>
</dbReference>
<evidence type="ECO:0000313" key="2">
    <source>
        <dbReference type="EMBL" id="KIL50292.1"/>
    </source>
</evidence>
<dbReference type="PATRIC" id="fig|135826.4.peg.1662"/>
<dbReference type="Pfam" id="PF00462">
    <property type="entry name" value="Glutaredoxin"/>
    <property type="match status" value="1"/>
</dbReference>
<dbReference type="InterPro" id="IPR036249">
    <property type="entry name" value="Thioredoxin-like_sf"/>
</dbReference>
<dbReference type="CDD" id="cd02976">
    <property type="entry name" value="NrdH"/>
    <property type="match status" value="1"/>
</dbReference>
<dbReference type="Proteomes" id="UP000031950">
    <property type="component" value="Unassembled WGS sequence"/>
</dbReference>
<accession>A0A0C2VN04</accession>
<dbReference type="Gene3D" id="3.40.30.10">
    <property type="entry name" value="Glutaredoxin"/>
    <property type="match status" value="1"/>
</dbReference>
<dbReference type="STRING" id="135826.KP77_16670"/>
<dbReference type="InterPro" id="IPR002109">
    <property type="entry name" value="Glutaredoxin"/>
</dbReference>
<dbReference type="PROSITE" id="PS51354">
    <property type="entry name" value="GLUTAREDOXIN_2"/>
    <property type="match status" value="1"/>
</dbReference>
<dbReference type="PANTHER" id="PTHR34386:SF1">
    <property type="entry name" value="GLUTAREDOXIN-LIKE PROTEIN NRDH"/>
    <property type="match status" value="1"/>
</dbReference>
<evidence type="ECO:0000259" key="1">
    <source>
        <dbReference type="Pfam" id="PF00462"/>
    </source>
</evidence>